<evidence type="ECO:0000256" key="6">
    <source>
        <dbReference type="ARBA" id="ARBA00023004"/>
    </source>
</evidence>
<keyword evidence="6" id="KW-0408">Iron</keyword>
<dbReference type="PIRSF" id="PIRSF000349">
    <property type="entry name" value="SODismutase"/>
    <property type="match status" value="1"/>
</dbReference>
<dbReference type="PROSITE" id="PS00088">
    <property type="entry name" value="SOD_MN"/>
    <property type="match status" value="1"/>
</dbReference>
<dbReference type="SUPFAM" id="SSF54719">
    <property type="entry name" value="Fe,Mn superoxide dismutase (SOD), C-terminal domain"/>
    <property type="match status" value="1"/>
</dbReference>
<evidence type="ECO:0000256" key="5">
    <source>
        <dbReference type="ARBA" id="ARBA00023002"/>
    </source>
</evidence>
<dbReference type="InterPro" id="IPR019833">
    <property type="entry name" value="Mn/Fe_SOD_BS"/>
</dbReference>
<dbReference type="InterPro" id="IPR019832">
    <property type="entry name" value="Mn/Fe_SOD_C"/>
</dbReference>
<evidence type="ECO:0000259" key="10">
    <source>
        <dbReference type="Pfam" id="PF02777"/>
    </source>
</evidence>
<dbReference type="InterPro" id="IPR001189">
    <property type="entry name" value="Mn/Fe_SOD"/>
</dbReference>
<dbReference type="InterPro" id="IPR019831">
    <property type="entry name" value="Mn/Fe_SOD_N"/>
</dbReference>
<dbReference type="PANTHER" id="PTHR42769">
    <property type="entry name" value="SUPEROXIDE DISMUTASE"/>
    <property type="match status" value="1"/>
</dbReference>
<dbReference type="Pfam" id="PF00081">
    <property type="entry name" value="Sod_Fe_N"/>
    <property type="match status" value="1"/>
</dbReference>
<feature type="binding site" evidence="7">
    <location>
        <position position="170"/>
    </location>
    <ligand>
        <name>Mn(2+)</name>
        <dbReference type="ChEBI" id="CHEBI:29035"/>
    </ligand>
</feature>
<feature type="domain" description="Manganese/iron superoxide dismutase C-terminal" evidence="10">
    <location>
        <begin position="98"/>
        <end position="198"/>
    </location>
</feature>
<reference evidence="11" key="1">
    <citation type="journal article" date="2018" name="Genome Biol. Evol.">
        <title>Nephromyces encodes a urate metabolism pathway and predicted peroxisomes, demonstrating these are not ancient losses of apicomplexans.</title>
        <authorList>
            <person name="Paight C."/>
            <person name="Slamovits C.H."/>
            <person name="Saffo M.B."/>
            <person name="Lane C.E."/>
        </authorList>
    </citation>
    <scope>NUCLEOTIDE SEQUENCE</scope>
    <source>
        <strain evidence="11">Cardio133</strain>
    </source>
</reference>
<dbReference type="Gene3D" id="1.10.287.990">
    <property type="entry name" value="Fe,Mn superoxide dismutase (SOD) domain"/>
    <property type="match status" value="1"/>
</dbReference>
<evidence type="ECO:0000256" key="8">
    <source>
        <dbReference type="RuleBase" id="RU000414"/>
    </source>
</evidence>
<dbReference type="AlphaFoldDB" id="A0A3S8V2W0"/>
<dbReference type="PRINTS" id="PR01703">
    <property type="entry name" value="MNSODISMTASE"/>
</dbReference>
<dbReference type="FunFam" id="1.10.287.990:FF:000002">
    <property type="entry name" value="Superoxide dismutase"/>
    <property type="match status" value="1"/>
</dbReference>
<evidence type="ECO:0000256" key="1">
    <source>
        <dbReference type="ARBA" id="ARBA00001962"/>
    </source>
</evidence>
<dbReference type="EC" id="1.15.1.1" evidence="8"/>
<dbReference type="SUPFAM" id="SSF46609">
    <property type="entry name" value="Fe,Mn superoxide dismutase (SOD), N-terminal domain"/>
    <property type="match status" value="1"/>
</dbReference>
<evidence type="ECO:0000256" key="7">
    <source>
        <dbReference type="PIRSR" id="PIRSR000349-1"/>
    </source>
</evidence>
<protein>
    <recommendedName>
        <fullName evidence="8">Superoxide dismutase</fullName>
        <ecNumber evidence="8">1.15.1.1</ecNumber>
    </recommendedName>
</protein>
<proteinExistence type="evidence at transcript level"/>
<name>A0A3S8V2W0_9APIC</name>
<feature type="binding site" evidence="7">
    <location>
        <position position="35"/>
    </location>
    <ligand>
        <name>Mn(2+)</name>
        <dbReference type="ChEBI" id="CHEBI:29035"/>
    </ligand>
</feature>
<evidence type="ECO:0000259" key="9">
    <source>
        <dbReference type="Pfam" id="PF00081"/>
    </source>
</evidence>
<evidence type="ECO:0000256" key="3">
    <source>
        <dbReference type="ARBA" id="ARBA00011738"/>
    </source>
</evidence>
<comment type="cofactor">
    <cofactor evidence="1">
        <name>Fe cation</name>
        <dbReference type="ChEBI" id="CHEBI:24875"/>
    </cofactor>
</comment>
<dbReference type="Pfam" id="PF02777">
    <property type="entry name" value="Sod_Fe_C"/>
    <property type="match status" value="1"/>
</dbReference>
<comment type="function">
    <text evidence="8">Destroys radicals which are normally produced within the cells and which are toxic to biological systems.</text>
</comment>
<feature type="binding site" evidence="7">
    <location>
        <position position="83"/>
    </location>
    <ligand>
        <name>Mn(2+)</name>
        <dbReference type="ChEBI" id="CHEBI:29035"/>
    </ligand>
</feature>
<dbReference type="PANTHER" id="PTHR42769:SF3">
    <property type="entry name" value="SUPEROXIDE DISMUTASE [FE] 2, CHLOROPLASTIC"/>
    <property type="match status" value="1"/>
</dbReference>
<sequence length="205" mass="23981">MIRQSVARWVHHLPPLPYAMTALEPFISAETLHYHYEKHHAAYVRKLNELIHGKPDLESQSLESLIKKQDGILFNQAAQVWNHSFYWCCMKKGAGGEPSGKLKDQLIQDFGSIKDFKEKFSNLAAGHFGSGWVWLVFKDNHLHLLPGHDADNPIRGERGIPIMTCDVWEHAYYVDYRNDRPQYLQNWWKLVNWQFANDNLIRLKT</sequence>
<evidence type="ECO:0000313" key="11">
    <source>
        <dbReference type="EMBL" id="AZL94290.1"/>
    </source>
</evidence>
<feature type="domain" description="Manganese/iron superoxide dismutase N-terminal" evidence="9">
    <location>
        <begin position="11"/>
        <end position="91"/>
    </location>
</feature>
<dbReference type="InterPro" id="IPR036324">
    <property type="entry name" value="Mn/Fe_SOD_N_sf"/>
</dbReference>
<evidence type="ECO:0000256" key="2">
    <source>
        <dbReference type="ARBA" id="ARBA00008714"/>
    </source>
</evidence>
<comment type="similarity">
    <text evidence="2 8">Belongs to the iron/manganese superoxide dismutase family.</text>
</comment>
<keyword evidence="4 7" id="KW-0479">Metal-binding</keyword>
<dbReference type="GO" id="GO:0046872">
    <property type="term" value="F:metal ion binding"/>
    <property type="evidence" value="ECO:0007669"/>
    <property type="project" value="UniProtKB-KW"/>
</dbReference>
<comment type="subunit">
    <text evidence="3">Homodimer.</text>
</comment>
<evidence type="ECO:0000256" key="4">
    <source>
        <dbReference type="ARBA" id="ARBA00022723"/>
    </source>
</evidence>
<dbReference type="EMBL" id="MK212324">
    <property type="protein sequence ID" value="AZL94290.1"/>
    <property type="molecule type" value="mRNA"/>
</dbReference>
<dbReference type="InterPro" id="IPR036314">
    <property type="entry name" value="SOD_C_sf"/>
</dbReference>
<comment type="catalytic activity">
    <reaction evidence="8">
        <text>2 superoxide + 2 H(+) = H2O2 + O2</text>
        <dbReference type="Rhea" id="RHEA:20696"/>
        <dbReference type="ChEBI" id="CHEBI:15378"/>
        <dbReference type="ChEBI" id="CHEBI:15379"/>
        <dbReference type="ChEBI" id="CHEBI:16240"/>
        <dbReference type="ChEBI" id="CHEBI:18421"/>
        <dbReference type="EC" id="1.15.1.1"/>
    </reaction>
</comment>
<dbReference type="GO" id="GO:0004784">
    <property type="term" value="F:superoxide dismutase activity"/>
    <property type="evidence" value="ECO:0007669"/>
    <property type="project" value="UniProtKB-EC"/>
</dbReference>
<organism evidence="11">
    <name type="scientific">Cardiosporidium cionae</name>
    <dbReference type="NCBI Taxonomy" id="476202"/>
    <lineage>
        <taxon>Eukaryota</taxon>
        <taxon>Sar</taxon>
        <taxon>Alveolata</taxon>
        <taxon>Apicomplexa</taxon>
        <taxon>Aconoidasida</taxon>
        <taxon>Nephromycida</taxon>
        <taxon>Cardiosporidium</taxon>
    </lineage>
</organism>
<keyword evidence="5 8" id="KW-0560">Oxidoreductase</keyword>
<feature type="binding site" evidence="7">
    <location>
        <position position="166"/>
    </location>
    <ligand>
        <name>Mn(2+)</name>
        <dbReference type="ChEBI" id="CHEBI:29035"/>
    </ligand>
</feature>
<accession>A0A3S8V2W0</accession>
<dbReference type="Gene3D" id="3.55.40.20">
    <property type="entry name" value="Iron/manganese superoxide dismutase, C-terminal domain"/>
    <property type="match status" value="1"/>
</dbReference>